<evidence type="ECO:0000313" key="2">
    <source>
        <dbReference type="EMBL" id="NHR04248.1"/>
    </source>
</evidence>
<dbReference type="RefSeq" id="WP_081544704.1">
    <property type="nucleotide sequence ID" value="NZ_JAAOMA010000003.1"/>
</dbReference>
<dbReference type="Proteomes" id="UP001515641">
    <property type="component" value="Unassembled WGS sequence"/>
</dbReference>
<proteinExistence type="predicted"/>
<gene>
    <name evidence="2" type="ORF">HA052_03470</name>
</gene>
<evidence type="ECO:0000313" key="3">
    <source>
        <dbReference type="Proteomes" id="UP001515641"/>
    </source>
</evidence>
<organism evidence="2 3">
    <name type="scientific">Chromobacterium fluminis</name>
    <dbReference type="NCBI Taxonomy" id="3044269"/>
    <lineage>
        <taxon>Bacteria</taxon>
        <taxon>Pseudomonadati</taxon>
        <taxon>Pseudomonadota</taxon>
        <taxon>Betaproteobacteria</taxon>
        <taxon>Neisseriales</taxon>
        <taxon>Chromobacteriaceae</taxon>
        <taxon>Chromobacterium</taxon>
    </lineage>
</organism>
<feature type="transmembrane region" description="Helical" evidence="1">
    <location>
        <begin position="74"/>
        <end position="94"/>
    </location>
</feature>
<keyword evidence="1" id="KW-0472">Membrane</keyword>
<protein>
    <recommendedName>
        <fullName evidence="4">DUF2484 family protein</fullName>
    </recommendedName>
</protein>
<keyword evidence="3" id="KW-1185">Reference proteome</keyword>
<evidence type="ECO:0008006" key="4">
    <source>
        <dbReference type="Google" id="ProtNLM"/>
    </source>
</evidence>
<sequence length="98" mass="11072">MFNDLALWELAWLLAWLAWPLVLAILLLLMAWGVLSRGRFGAALKWGSGVLAVVFSVCVWLAPAEAVWREPLQLFGVFLALALLFWSAALIHLWRARQ</sequence>
<keyword evidence="1" id="KW-0812">Transmembrane</keyword>
<accession>A0ABX0L5C1</accession>
<keyword evidence="1" id="KW-1133">Transmembrane helix</keyword>
<feature type="transmembrane region" description="Helical" evidence="1">
    <location>
        <begin position="12"/>
        <end position="35"/>
    </location>
</feature>
<name>A0ABX0L5C1_9NEIS</name>
<reference evidence="2 3" key="1">
    <citation type="submission" date="2020-03" db="EMBL/GenBank/DDBJ databases">
        <title>Draft genome sequence of environmentally isolated cultures.</title>
        <authorList>
            <person name="Wilson H.S."/>
            <person name="De Leon M.E."/>
        </authorList>
    </citation>
    <scope>NUCLEOTIDE SEQUENCE [LARGE SCALE GENOMIC DNA]</scope>
    <source>
        <strain evidence="2 3">HSC-31F16</strain>
    </source>
</reference>
<comment type="caution">
    <text evidence="2">The sequence shown here is derived from an EMBL/GenBank/DDBJ whole genome shotgun (WGS) entry which is preliminary data.</text>
</comment>
<dbReference type="EMBL" id="JAAOMA010000003">
    <property type="protein sequence ID" value="NHR04248.1"/>
    <property type="molecule type" value="Genomic_DNA"/>
</dbReference>
<feature type="transmembrane region" description="Helical" evidence="1">
    <location>
        <begin position="42"/>
        <end position="62"/>
    </location>
</feature>
<evidence type="ECO:0000256" key="1">
    <source>
        <dbReference type="SAM" id="Phobius"/>
    </source>
</evidence>